<dbReference type="KEGG" id="sgrg:L0C25_20180"/>
<keyword evidence="2" id="KW-1185">Reference proteome</keyword>
<evidence type="ECO:0000313" key="2">
    <source>
        <dbReference type="Proteomes" id="UP001164390"/>
    </source>
</evidence>
<dbReference type="Proteomes" id="UP001164390">
    <property type="component" value="Chromosome"/>
</dbReference>
<name>A0AA46THX0_9ACTN</name>
<organism evidence="1 2">
    <name type="scientific">Solicola gregarius</name>
    <dbReference type="NCBI Taxonomy" id="2908642"/>
    <lineage>
        <taxon>Bacteria</taxon>
        <taxon>Bacillati</taxon>
        <taxon>Actinomycetota</taxon>
        <taxon>Actinomycetes</taxon>
        <taxon>Propionibacteriales</taxon>
        <taxon>Nocardioidaceae</taxon>
        <taxon>Solicola</taxon>
    </lineage>
</organism>
<dbReference type="AlphaFoldDB" id="A0AA46THX0"/>
<accession>A0AA46THX0</accession>
<reference evidence="1" key="1">
    <citation type="submission" date="2022-01" db="EMBL/GenBank/DDBJ databases">
        <title>Nocardioidaceae gen. sp. A5X3R13.</title>
        <authorList>
            <person name="Lopez Marin M.A."/>
            <person name="Uhlik O."/>
        </authorList>
    </citation>
    <scope>NUCLEOTIDE SEQUENCE</scope>
    <source>
        <strain evidence="1">A5X3R13</strain>
    </source>
</reference>
<dbReference type="RefSeq" id="WP_271633583.1">
    <property type="nucleotide sequence ID" value="NZ_CP094970.1"/>
</dbReference>
<proteinExistence type="predicted"/>
<evidence type="ECO:0000313" key="1">
    <source>
        <dbReference type="EMBL" id="UYM04823.1"/>
    </source>
</evidence>
<dbReference type="EMBL" id="CP094970">
    <property type="protein sequence ID" value="UYM04823.1"/>
    <property type="molecule type" value="Genomic_DNA"/>
</dbReference>
<dbReference type="Pfam" id="PF19664">
    <property type="entry name" value="DUF6167"/>
    <property type="match status" value="1"/>
</dbReference>
<dbReference type="InterPro" id="IPR046165">
    <property type="entry name" value="DUF6167"/>
</dbReference>
<sequence>MKGRTLWFLVGAGAGVYTSIKARRLAYRLTPAGLADQAAALGAGVQAFGDEVRAGMAERETQIAEELGLPAPRTQQMIEQRGTTR</sequence>
<gene>
    <name evidence="1" type="ORF">L0C25_20180</name>
</gene>
<protein>
    <submittedName>
        <fullName evidence="1">DUF6167 family protein</fullName>
    </submittedName>
</protein>